<feature type="region of interest" description="Disordered" evidence="1">
    <location>
        <begin position="1"/>
        <end position="205"/>
    </location>
</feature>
<name>A0A6J4VBN8_9BACT</name>
<evidence type="ECO:0000313" key="2">
    <source>
        <dbReference type="EMBL" id="CAA9574903.1"/>
    </source>
</evidence>
<organism evidence="2">
    <name type="scientific">uncultured Thermomicrobiales bacterium</name>
    <dbReference type="NCBI Taxonomy" id="1645740"/>
    <lineage>
        <taxon>Bacteria</taxon>
        <taxon>Pseudomonadati</taxon>
        <taxon>Thermomicrobiota</taxon>
        <taxon>Thermomicrobia</taxon>
        <taxon>Thermomicrobiales</taxon>
        <taxon>environmental samples</taxon>
    </lineage>
</organism>
<dbReference type="EC" id="1.1.1.95" evidence="2"/>
<feature type="compositionally biased region" description="Basic residues" evidence="1">
    <location>
        <begin position="190"/>
        <end position="199"/>
    </location>
</feature>
<feature type="compositionally biased region" description="Basic residues" evidence="1">
    <location>
        <begin position="11"/>
        <end position="21"/>
    </location>
</feature>
<keyword evidence="2" id="KW-0560">Oxidoreductase</keyword>
<feature type="non-terminal residue" evidence="2">
    <location>
        <position position="1"/>
    </location>
</feature>
<dbReference type="EMBL" id="CADCWN010000185">
    <property type="protein sequence ID" value="CAA9574903.1"/>
    <property type="molecule type" value="Genomic_DNA"/>
</dbReference>
<feature type="compositionally biased region" description="Low complexity" evidence="1">
    <location>
        <begin position="166"/>
        <end position="189"/>
    </location>
</feature>
<dbReference type="AlphaFoldDB" id="A0A6J4VBN8"/>
<sequence length="237" mass="24811">ARAACGDQRGCQRRRRRRARRHADAGGLSPGFPARPRGAPGRVARGGRRRHPLPRTRRQAGRDPRDGADRAGGRATIGRLRCRPPLHRCHPATERGGGGARGDVPALGRVADERGGPQPPFAAAAGDPRHHRGTGARTPATGGGADQHGARGTGGRSGAGDGVAIRAPAGCRAGRPRPRAATGRSPAARARQRRAHPPHCRPDVGELAAPLRQCLRQHRARLARGAPPLGHPRAPGM</sequence>
<feature type="non-terminal residue" evidence="2">
    <location>
        <position position="237"/>
    </location>
</feature>
<reference evidence="2" key="1">
    <citation type="submission" date="2020-02" db="EMBL/GenBank/DDBJ databases">
        <authorList>
            <person name="Meier V. D."/>
        </authorList>
    </citation>
    <scope>NUCLEOTIDE SEQUENCE</scope>
    <source>
        <strain evidence="2">AVDCRST_MAG18</strain>
    </source>
</reference>
<protein>
    <submittedName>
        <fullName evidence="2">D-3-phosphoglycerate dehydrogenase</fullName>
        <ecNumber evidence="2">1.1.1.95</ecNumber>
    </submittedName>
</protein>
<feature type="compositionally biased region" description="Low complexity" evidence="1">
    <location>
        <begin position="25"/>
        <end position="43"/>
    </location>
</feature>
<dbReference type="GO" id="GO:0004617">
    <property type="term" value="F:phosphoglycerate dehydrogenase activity"/>
    <property type="evidence" value="ECO:0007669"/>
    <property type="project" value="UniProtKB-EC"/>
</dbReference>
<feature type="compositionally biased region" description="Basic residues" evidence="1">
    <location>
        <begin position="45"/>
        <end position="59"/>
    </location>
</feature>
<feature type="compositionally biased region" description="Basic residues" evidence="1">
    <location>
        <begin position="80"/>
        <end position="90"/>
    </location>
</feature>
<gene>
    <name evidence="2" type="ORF">AVDCRST_MAG18-2430</name>
</gene>
<feature type="compositionally biased region" description="Gly residues" evidence="1">
    <location>
        <begin position="141"/>
        <end position="161"/>
    </location>
</feature>
<proteinExistence type="predicted"/>
<feature type="compositionally biased region" description="Basic and acidic residues" evidence="1">
    <location>
        <begin position="60"/>
        <end position="72"/>
    </location>
</feature>
<accession>A0A6J4VBN8</accession>
<evidence type="ECO:0000256" key="1">
    <source>
        <dbReference type="SAM" id="MobiDB-lite"/>
    </source>
</evidence>